<accession>A0ABT1I199</accession>
<evidence type="ECO:0000313" key="3">
    <source>
        <dbReference type="Proteomes" id="UP001205311"/>
    </source>
</evidence>
<dbReference type="SUPFAM" id="SSF46785">
    <property type="entry name" value="Winged helix' DNA-binding domain"/>
    <property type="match status" value="1"/>
</dbReference>
<keyword evidence="3" id="KW-1185">Reference proteome</keyword>
<name>A0ABT1I199_STRSD</name>
<gene>
    <name evidence="2" type="ORF">LX15_005089</name>
</gene>
<dbReference type="EMBL" id="JAMTCP010000040">
    <property type="protein sequence ID" value="MCP2261365.1"/>
    <property type="molecule type" value="Genomic_DNA"/>
</dbReference>
<evidence type="ECO:0000256" key="1">
    <source>
        <dbReference type="SAM" id="MobiDB-lite"/>
    </source>
</evidence>
<comment type="caution">
    <text evidence="2">The sequence shown here is derived from an EMBL/GenBank/DDBJ whole genome shotgun (WGS) entry which is preliminary data.</text>
</comment>
<feature type="region of interest" description="Disordered" evidence="1">
    <location>
        <begin position="75"/>
        <end position="96"/>
    </location>
</feature>
<organism evidence="2 3">
    <name type="scientific">Streptoalloteichus tenebrarius (strain ATCC 17920 / DSM 40477 / JCM 4838 / CBS 697.72 / NBRC 16177 / NCIMB 11028 / NRRL B-12390 / A12253. 1 / ISP 5477)</name>
    <name type="common">Streptomyces tenebrarius</name>
    <dbReference type="NCBI Taxonomy" id="1933"/>
    <lineage>
        <taxon>Bacteria</taxon>
        <taxon>Bacillati</taxon>
        <taxon>Actinomycetota</taxon>
        <taxon>Actinomycetes</taxon>
        <taxon>Pseudonocardiales</taxon>
        <taxon>Pseudonocardiaceae</taxon>
        <taxon>Streptoalloteichus</taxon>
    </lineage>
</organism>
<dbReference type="InterPro" id="IPR036390">
    <property type="entry name" value="WH_DNA-bd_sf"/>
</dbReference>
<feature type="region of interest" description="Disordered" evidence="1">
    <location>
        <begin position="1"/>
        <end position="31"/>
    </location>
</feature>
<evidence type="ECO:0000313" key="2">
    <source>
        <dbReference type="EMBL" id="MCP2261365.1"/>
    </source>
</evidence>
<proteinExistence type="predicted"/>
<dbReference type="Proteomes" id="UP001205311">
    <property type="component" value="Unassembled WGS sequence"/>
</dbReference>
<dbReference type="RefSeq" id="WP_191892519.1">
    <property type="nucleotide sequence ID" value="NZ_JAMTCP010000040.1"/>
</dbReference>
<reference evidence="2 3" key="1">
    <citation type="submission" date="2022-06" db="EMBL/GenBank/DDBJ databases">
        <title>Genomic Encyclopedia of Archaeal and Bacterial Type Strains, Phase II (KMG-II): from individual species to whole genera.</title>
        <authorList>
            <person name="Goeker M."/>
        </authorList>
    </citation>
    <scope>NUCLEOTIDE SEQUENCE [LARGE SCALE GENOMIC DNA]</scope>
    <source>
        <strain evidence="2 3">DSM 40477</strain>
    </source>
</reference>
<protein>
    <submittedName>
        <fullName evidence="2">MarR family protein</fullName>
    </submittedName>
</protein>
<sequence>MTTNPTPGRRPPSCAATNRRRTPSDSPALRVVPTPEDKLWAALYAHPNSTATDLATQAGLGKSTAAKILARWATDATSTHDAPPTEQLATEPPQWLAPGALRGLVEGFLRDHPGEEFTPNTIAKALNRSSGAVHNALEKLVAAGYAVKTQD</sequence>